<keyword evidence="5 6" id="KW-0472">Membrane</keyword>
<protein>
    <submittedName>
        <fullName evidence="8">DMT family transporter</fullName>
    </submittedName>
</protein>
<comment type="subcellular location">
    <subcellularLocation>
        <location evidence="1">Membrane</location>
        <topology evidence="1">Multi-pass membrane protein</topology>
    </subcellularLocation>
</comment>
<evidence type="ECO:0000256" key="2">
    <source>
        <dbReference type="ARBA" id="ARBA00007362"/>
    </source>
</evidence>
<gene>
    <name evidence="8" type="ORF">ACFFUT_02820</name>
</gene>
<accession>A0ABV5JBA0</accession>
<feature type="transmembrane region" description="Helical" evidence="6">
    <location>
        <begin position="96"/>
        <end position="116"/>
    </location>
</feature>
<comment type="caution">
    <text evidence="8">The sequence shown here is derived from an EMBL/GenBank/DDBJ whole genome shotgun (WGS) entry which is preliminary data.</text>
</comment>
<keyword evidence="4 6" id="KW-1133">Transmembrane helix</keyword>
<feature type="transmembrane region" description="Helical" evidence="6">
    <location>
        <begin position="68"/>
        <end position="90"/>
    </location>
</feature>
<evidence type="ECO:0000256" key="6">
    <source>
        <dbReference type="SAM" id="Phobius"/>
    </source>
</evidence>
<feature type="transmembrane region" description="Helical" evidence="6">
    <location>
        <begin position="35"/>
        <end position="56"/>
    </location>
</feature>
<evidence type="ECO:0000313" key="9">
    <source>
        <dbReference type="Proteomes" id="UP001589683"/>
    </source>
</evidence>
<dbReference type="PANTHER" id="PTHR32322">
    <property type="entry name" value="INNER MEMBRANE TRANSPORTER"/>
    <property type="match status" value="1"/>
</dbReference>
<dbReference type="InterPro" id="IPR050638">
    <property type="entry name" value="AA-Vitamin_Transporters"/>
</dbReference>
<evidence type="ECO:0000313" key="8">
    <source>
        <dbReference type="EMBL" id="MFB9230719.1"/>
    </source>
</evidence>
<evidence type="ECO:0000256" key="1">
    <source>
        <dbReference type="ARBA" id="ARBA00004141"/>
    </source>
</evidence>
<dbReference type="RefSeq" id="WP_343229437.1">
    <property type="nucleotide sequence ID" value="NZ_JAGFNU010000001.1"/>
</dbReference>
<dbReference type="PANTHER" id="PTHR32322:SF2">
    <property type="entry name" value="EAMA DOMAIN-CONTAINING PROTEIN"/>
    <property type="match status" value="1"/>
</dbReference>
<comment type="similarity">
    <text evidence="2">Belongs to the EamA transporter family.</text>
</comment>
<feature type="domain" description="EamA" evidence="7">
    <location>
        <begin position="8"/>
        <end position="140"/>
    </location>
</feature>
<dbReference type="InterPro" id="IPR037185">
    <property type="entry name" value="EmrE-like"/>
</dbReference>
<evidence type="ECO:0000256" key="5">
    <source>
        <dbReference type="ARBA" id="ARBA00023136"/>
    </source>
</evidence>
<organism evidence="8 9">
    <name type="scientific">Pseudohalocynthiibacter aestuariivivens</name>
    <dbReference type="NCBI Taxonomy" id="1591409"/>
    <lineage>
        <taxon>Bacteria</taxon>
        <taxon>Pseudomonadati</taxon>
        <taxon>Pseudomonadota</taxon>
        <taxon>Alphaproteobacteria</taxon>
        <taxon>Rhodobacterales</taxon>
        <taxon>Paracoccaceae</taxon>
        <taxon>Pseudohalocynthiibacter</taxon>
    </lineage>
</organism>
<feature type="transmembrane region" description="Helical" evidence="6">
    <location>
        <begin position="246"/>
        <end position="264"/>
    </location>
</feature>
<dbReference type="InterPro" id="IPR000620">
    <property type="entry name" value="EamA_dom"/>
</dbReference>
<keyword evidence="3 6" id="KW-0812">Transmembrane</keyword>
<keyword evidence="9" id="KW-1185">Reference proteome</keyword>
<proteinExistence type="inferred from homology"/>
<evidence type="ECO:0000259" key="7">
    <source>
        <dbReference type="Pfam" id="PF00892"/>
    </source>
</evidence>
<dbReference type="Pfam" id="PF00892">
    <property type="entry name" value="EamA"/>
    <property type="match status" value="2"/>
</dbReference>
<dbReference type="Proteomes" id="UP001589683">
    <property type="component" value="Unassembled WGS sequence"/>
</dbReference>
<feature type="transmembrane region" description="Helical" evidence="6">
    <location>
        <begin position="270"/>
        <end position="288"/>
    </location>
</feature>
<reference evidence="8 9" key="1">
    <citation type="submission" date="2024-09" db="EMBL/GenBank/DDBJ databases">
        <authorList>
            <person name="Sun Q."/>
            <person name="Mori K."/>
        </authorList>
    </citation>
    <scope>NUCLEOTIDE SEQUENCE [LARGE SCALE GENOMIC DNA]</scope>
    <source>
        <strain evidence="8 9">CECT 8726</strain>
    </source>
</reference>
<evidence type="ECO:0000256" key="4">
    <source>
        <dbReference type="ARBA" id="ARBA00022989"/>
    </source>
</evidence>
<feature type="domain" description="EamA" evidence="7">
    <location>
        <begin position="155"/>
        <end position="288"/>
    </location>
</feature>
<feature type="transmembrane region" description="Helical" evidence="6">
    <location>
        <begin position="219"/>
        <end position="239"/>
    </location>
</feature>
<feature type="transmembrane region" description="Helical" evidence="6">
    <location>
        <begin position="153"/>
        <end position="173"/>
    </location>
</feature>
<dbReference type="EMBL" id="JBHMEA010000007">
    <property type="protein sequence ID" value="MFB9230719.1"/>
    <property type="molecule type" value="Genomic_DNA"/>
</dbReference>
<feature type="transmembrane region" description="Helical" evidence="6">
    <location>
        <begin position="123"/>
        <end position="141"/>
    </location>
</feature>
<name>A0ABV5JBA0_9RHOB</name>
<evidence type="ECO:0000256" key="3">
    <source>
        <dbReference type="ARBA" id="ARBA00022692"/>
    </source>
</evidence>
<sequence length="308" mass="33202">MTTRMGPILVLLLMGVGWGLTQPLSKLAVSGGYRAFGLIFWQLVIAAVVLGAVTKLRGKSLPFKARHLQLYLVIALVGTLMPNTASYKAIQHLPSGVISVLLSLVPMFAFPVALLFGVDRFSWLRLLGLCFGLLGVLLIIGPEASLPERAMLIFIPLALIAPVFYGLEGNIVAKWGTAGLDPIQVLYGASLMGAFIAFPLAILSGQWIDPRPPYGVPDYALALSSVIHAIVYTTYVWLVGRTGPTFAVQVAYLVTGFGVIWAMLVLGESYSGYLWLAMGMMFVGIFLVQPRDNNELVSETPTGKDASQ</sequence>
<feature type="transmembrane region" description="Helical" evidence="6">
    <location>
        <begin position="185"/>
        <end position="207"/>
    </location>
</feature>
<dbReference type="SUPFAM" id="SSF103481">
    <property type="entry name" value="Multidrug resistance efflux transporter EmrE"/>
    <property type="match status" value="2"/>
</dbReference>